<keyword evidence="7" id="KW-1185">Reference proteome</keyword>
<evidence type="ECO:0000256" key="1">
    <source>
        <dbReference type="ARBA" id="ARBA00022801"/>
    </source>
</evidence>
<dbReference type="InterPro" id="IPR016035">
    <property type="entry name" value="Acyl_Trfase/lysoPLipase"/>
</dbReference>
<dbReference type="Gene3D" id="3.40.1090.10">
    <property type="entry name" value="Cytosolic phospholipase A2 catalytic domain"/>
    <property type="match status" value="1"/>
</dbReference>
<keyword evidence="3 4" id="KW-0443">Lipid metabolism</keyword>
<comment type="caution">
    <text evidence="6">The sequence shown here is derived from an EMBL/GenBank/DDBJ whole genome shotgun (WGS) entry which is preliminary data.</text>
</comment>
<evidence type="ECO:0000313" key="7">
    <source>
        <dbReference type="Proteomes" id="UP001597304"/>
    </source>
</evidence>
<dbReference type="PANTHER" id="PTHR14226:SF57">
    <property type="entry name" value="BLR7027 PROTEIN"/>
    <property type="match status" value="1"/>
</dbReference>
<feature type="active site" description="Nucleophile" evidence="4">
    <location>
        <position position="61"/>
    </location>
</feature>
<protein>
    <submittedName>
        <fullName evidence="6">Patatin-like phospholipase family protein</fullName>
    </submittedName>
</protein>
<feature type="domain" description="PNPLA" evidence="5">
    <location>
        <begin position="19"/>
        <end position="244"/>
    </location>
</feature>
<proteinExistence type="predicted"/>
<keyword evidence="1 4" id="KW-0378">Hydrolase</keyword>
<dbReference type="Pfam" id="PF01734">
    <property type="entry name" value="Patatin"/>
    <property type="match status" value="1"/>
</dbReference>
<accession>A0ABW4L061</accession>
<reference evidence="7" key="1">
    <citation type="journal article" date="2019" name="Int. J. Syst. Evol. Microbiol.">
        <title>The Global Catalogue of Microorganisms (GCM) 10K type strain sequencing project: providing services to taxonomists for standard genome sequencing and annotation.</title>
        <authorList>
            <consortium name="The Broad Institute Genomics Platform"/>
            <consortium name="The Broad Institute Genome Sequencing Center for Infectious Disease"/>
            <person name="Wu L."/>
            <person name="Ma J."/>
        </authorList>
    </citation>
    <scope>NUCLEOTIDE SEQUENCE [LARGE SCALE GENOMIC DNA]</scope>
    <source>
        <strain evidence="7">LMG 29247</strain>
    </source>
</reference>
<dbReference type="RefSeq" id="WP_147912455.1">
    <property type="nucleotide sequence ID" value="NZ_JBHUEJ010000036.1"/>
</dbReference>
<dbReference type="PROSITE" id="PS51635">
    <property type="entry name" value="PNPLA"/>
    <property type="match status" value="1"/>
</dbReference>
<gene>
    <name evidence="6" type="ORF">ACFSF0_15135</name>
</gene>
<evidence type="ECO:0000259" key="5">
    <source>
        <dbReference type="PROSITE" id="PS51635"/>
    </source>
</evidence>
<comment type="caution">
    <text evidence="4">Lacks conserved residue(s) required for the propagation of feature annotation.</text>
</comment>
<feature type="short sequence motif" description="GXSXG" evidence="4">
    <location>
        <begin position="59"/>
        <end position="63"/>
    </location>
</feature>
<dbReference type="EMBL" id="JBHUEJ010000036">
    <property type="protein sequence ID" value="MFD1711943.1"/>
    <property type="molecule type" value="Genomic_DNA"/>
</dbReference>
<dbReference type="InterPro" id="IPR050301">
    <property type="entry name" value="NTE"/>
</dbReference>
<dbReference type="SUPFAM" id="SSF52151">
    <property type="entry name" value="FabD/lysophospholipase-like"/>
    <property type="match status" value="1"/>
</dbReference>
<dbReference type="Proteomes" id="UP001597304">
    <property type="component" value="Unassembled WGS sequence"/>
</dbReference>
<dbReference type="InterPro" id="IPR002641">
    <property type="entry name" value="PNPLA_dom"/>
</dbReference>
<evidence type="ECO:0000256" key="2">
    <source>
        <dbReference type="ARBA" id="ARBA00022963"/>
    </source>
</evidence>
<organism evidence="6 7">
    <name type="scientific">Ottowia flava</name>
    <dbReference type="NCBI Taxonomy" id="2675430"/>
    <lineage>
        <taxon>Bacteria</taxon>
        <taxon>Pseudomonadati</taxon>
        <taxon>Pseudomonadota</taxon>
        <taxon>Betaproteobacteria</taxon>
        <taxon>Burkholderiales</taxon>
        <taxon>Comamonadaceae</taxon>
        <taxon>Ottowia</taxon>
    </lineage>
</organism>
<evidence type="ECO:0000256" key="4">
    <source>
        <dbReference type="PROSITE-ProRule" id="PRU01161"/>
    </source>
</evidence>
<feature type="active site" description="Proton acceptor" evidence="4">
    <location>
        <position position="231"/>
    </location>
</feature>
<evidence type="ECO:0000313" key="6">
    <source>
        <dbReference type="EMBL" id="MFD1711943.1"/>
    </source>
</evidence>
<dbReference type="PANTHER" id="PTHR14226">
    <property type="entry name" value="NEUROPATHY TARGET ESTERASE/SWISS CHEESE D.MELANOGASTER"/>
    <property type="match status" value="1"/>
</dbReference>
<evidence type="ECO:0000256" key="3">
    <source>
        <dbReference type="ARBA" id="ARBA00023098"/>
    </source>
</evidence>
<sequence length="408" mass="43526">MTLPSARPPADPSRPHTGLVLSGGGARAAYQVGVLRAIRAIRREAGMAQAPNPFPIVCGTSAGAINAAALAAGADHFDTAVRRLTRVWTHIHAQDVYRADAWDALRAGTRWVSLLSLGWALTQLRHARPRSLLDNAPLGTLLRTQIPLGRIPLMLANGHLQALSIAASSYATGEHVTFYESAHAVAPWSRAQRNAVSARIGVPHLLASSAIPFIFPAGEVAVDGQDSWYGDGTMRQVAPMSPAIHLGADRVLVIGAGRANEPRTPTPAKAPAYPTLAQVAGHALSSIFLDTLAADIERTQRINHTLSLIAPQARSHSALRSIDLLVISPSQRLDDLALQHVGELPGTVRTLLGILGVRPKDRASGALASYLLFEPGYTRALMQLGWSDALRQRDDAERFFGWQGAQAA</sequence>
<keyword evidence="2 4" id="KW-0442">Lipid degradation</keyword>
<name>A0ABW4L061_9BURK</name>